<proteinExistence type="predicted"/>
<feature type="compositionally biased region" description="Basic residues" evidence="1">
    <location>
        <begin position="131"/>
        <end position="145"/>
    </location>
</feature>
<feature type="region of interest" description="Disordered" evidence="1">
    <location>
        <begin position="124"/>
        <end position="159"/>
    </location>
</feature>
<organism evidence="2 3">
    <name type="scientific">Aplysia californica</name>
    <name type="common">California sea hare</name>
    <dbReference type="NCBI Taxonomy" id="6500"/>
    <lineage>
        <taxon>Eukaryota</taxon>
        <taxon>Metazoa</taxon>
        <taxon>Spiralia</taxon>
        <taxon>Lophotrochozoa</taxon>
        <taxon>Mollusca</taxon>
        <taxon>Gastropoda</taxon>
        <taxon>Heterobranchia</taxon>
        <taxon>Euthyneura</taxon>
        <taxon>Tectipleura</taxon>
        <taxon>Aplysiida</taxon>
        <taxon>Aplysioidea</taxon>
        <taxon>Aplysiidae</taxon>
        <taxon>Aplysia</taxon>
    </lineage>
</organism>
<gene>
    <name evidence="3" type="primary">LOC106012799</name>
</gene>
<protein>
    <submittedName>
        <fullName evidence="3">Uncharacterized protein LOC106012799</fullName>
    </submittedName>
</protein>
<keyword evidence="2" id="KW-1185">Reference proteome</keyword>
<evidence type="ECO:0000256" key="1">
    <source>
        <dbReference type="SAM" id="MobiDB-lite"/>
    </source>
</evidence>
<dbReference type="Proteomes" id="UP000694888">
    <property type="component" value="Unplaced"/>
</dbReference>
<accession>A0ABM1A7C8</accession>
<evidence type="ECO:0000313" key="3">
    <source>
        <dbReference type="RefSeq" id="XP_012942262.1"/>
    </source>
</evidence>
<name>A0ABM1A7C8_APLCA</name>
<reference evidence="3" key="1">
    <citation type="submission" date="2025-08" db="UniProtKB">
        <authorList>
            <consortium name="RefSeq"/>
        </authorList>
    </citation>
    <scope>IDENTIFICATION</scope>
</reference>
<evidence type="ECO:0000313" key="2">
    <source>
        <dbReference type="Proteomes" id="UP000694888"/>
    </source>
</evidence>
<dbReference type="RefSeq" id="XP_012942262.1">
    <property type="nucleotide sequence ID" value="XM_013086808.1"/>
</dbReference>
<feature type="region of interest" description="Disordered" evidence="1">
    <location>
        <begin position="225"/>
        <end position="275"/>
    </location>
</feature>
<dbReference type="GeneID" id="106012799"/>
<sequence>MFRRLSSDFHTRQNWKEELRHTNDVIMESLEVARSLRQLCRHGRAVTRVTTGSVLLRMRCPRLISVLDLCRLQTSGELQTLMMSLFGGKLSSARGGLFTFSVRLDMATVKNCQDFLVGKLEKNTVSESGGRKRSPVKKSPMKRAVRSSENLLVSPSSPVSPLYPQRCWSNPAIPCHSPLAGVTSVQSPTLLSPRRERNSSVSDGLRCALQELNLTDEDSPQYHRLTLSHGGKDGGQQTAAGRMTSPRLKTPPNASPLTSPRWPSRCDVIREQENS</sequence>